<protein>
    <submittedName>
        <fullName evidence="1">Uncharacterized protein</fullName>
    </submittedName>
</protein>
<dbReference type="EMBL" id="JBBMFF010000234">
    <property type="protein sequence ID" value="MEQ2511490.1"/>
    <property type="molecule type" value="Genomic_DNA"/>
</dbReference>
<comment type="caution">
    <text evidence="1">The sequence shown here is derived from an EMBL/GenBank/DDBJ whole genome shotgun (WGS) entry which is preliminary data.</text>
</comment>
<name>A0ABV1G7V6_9FIRM</name>
<dbReference type="Proteomes" id="UP001491552">
    <property type="component" value="Unassembled WGS sequence"/>
</dbReference>
<accession>A0ABV1G7V6</accession>
<dbReference type="RefSeq" id="WP_349136206.1">
    <property type="nucleotide sequence ID" value="NZ_JBBMFF010000234.1"/>
</dbReference>
<reference evidence="1 2" key="1">
    <citation type="submission" date="2024-03" db="EMBL/GenBank/DDBJ databases">
        <title>Human intestinal bacterial collection.</title>
        <authorList>
            <person name="Pauvert C."/>
            <person name="Hitch T.C.A."/>
            <person name="Clavel T."/>
        </authorList>
    </citation>
    <scope>NUCLEOTIDE SEQUENCE [LARGE SCALE GENOMIC DNA]</scope>
    <source>
        <strain evidence="1 2">CLA-AA-H192</strain>
    </source>
</reference>
<gene>
    <name evidence="1" type="ORF">WMO66_09575</name>
</gene>
<proteinExistence type="predicted"/>
<organism evidence="1 2">
    <name type="scientific">Faecousia intestinalis</name>
    <dbReference type="NCBI Taxonomy" id="3133167"/>
    <lineage>
        <taxon>Bacteria</taxon>
        <taxon>Bacillati</taxon>
        <taxon>Bacillota</taxon>
        <taxon>Clostridia</taxon>
        <taxon>Eubacteriales</taxon>
        <taxon>Oscillospiraceae</taxon>
        <taxon>Faecousia</taxon>
    </lineage>
</organism>
<feature type="non-terminal residue" evidence="1">
    <location>
        <position position="1011"/>
    </location>
</feature>
<evidence type="ECO:0000313" key="2">
    <source>
        <dbReference type="Proteomes" id="UP001491552"/>
    </source>
</evidence>
<keyword evidence="2" id="KW-1185">Reference proteome</keyword>
<evidence type="ECO:0000313" key="1">
    <source>
        <dbReference type="EMBL" id="MEQ2511490.1"/>
    </source>
</evidence>
<sequence>MQTQINWESFSVYNQDARGIRYKFEDLCRQLFTNENLSKKEKKYLHVNPNNAGLEADPIYDEKTKCWIGFQVKYFDNNVDYDQIKHSAEKIIEYYAGRVDAVYLFCNKPLTLSAKGYVDAAGILQTSGITLEPITDNAILDLVRKYPYLGLYYFGNHTLMHEWFATHTSHMQDELGIRYNRDFNVNTSANDELSLFVQDQNAAKQINNKKTELLKKVGAMYGERDEERSYLCAVRQAVNDLPDVTTRTLQDAFGWRRLVESATAEFCDQVEETRKKLQNQRDEQNALAHKKEGVSKEQITAAYTECYRLDDQIKRLNALIELPCLLEITDRDRQLLEGDVLTVFGDPGTGKSQLLAHKTQQLIDAGRASLLLVAGIYFTAEPIHEQIMKNLRLDFSFEDLIDILEAIGEKDDCIIPIFIDALNETWNNRLWKSGLPAIIEKVKQSAMVKLVLTYRPEYEKQLIPDSVLQQMKTGDVVTLCHRGFADNSIDAVRSFLNHFNIPFTPLEYFSYEMSKPLFLLLYCKTYNGEEVSLPALYERLIEHANINIYKSMKDALINNGYSEDDNILNPLIFEIAATMVSKNTRIISKTEINQLPFWSEYGIAPAPFLRQLEKEQILHNTVHDEKEIFYFAYDQMNDYFCAKAIFKTCNRGQEVRQYLTDNILHIRSNELGNYGNIGLFVNACALYAEKFGEECIDIIEQISDENDKQIIMSRYIGSFQWRKSNTIATDSFKDLLRTYTYKKDDVWEMLIGNSVKTSNPLNADFLHKLLYNYELNRRDYLWTIYINGFRADYSNRITQLIQMYNRGEKLEFKTEKQVELLLTLFGWLLTSSNRWLRDNASKAMIEVLKEHFSLCQTLLQKFEGVNDPYVFQRLHGIVFGACCKKKRTDSDCFKVLAEYVYSTIFDKDTVYPDILLRDYARLIIVRFLYENPNYDGNVDTRKIVPPYKSEPIPEIEDQHYLEKKYSGALLWLIHSMRFEGMGMYGDFGRYVFQAALQNFEVDDKRIFNYAV</sequence>